<dbReference type="SMART" id="SM00028">
    <property type="entry name" value="TPR"/>
    <property type="match status" value="2"/>
</dbReference>
<gene>
    <name evidence="2" type="ORF">TrVE_jg5086</name>
</gene>
<accession>A0A9W7B5S0</accession>
<dbReference type="InterPro" id="IPR011990">
    <property type="entry name" value="TPR-like_helical_dom_sf"/>
</dbReference>
<evidence type="ECO:0008006" key="4">
    <source>
        <dbReference type="Google" id="ProtNLM"/>
    </source>
</evidence>
<organism evidence="2 3">
    <name type="scientific">Triparma verrucosa</name>
    <dbReference type="NCBI Taxonomy" id="1606542"/>
    <lineage>
        <taxon>Eukaryota</taxon>
        <taxon>Sar</taxon>
        <taxon>Stramenopiles</taxon>
        <taxon>Ochrophyta</taxon>
        <taxon>Bolidophyceae</taxon>
        <taxon>Parmales</taxon>
        <taxon>Triparmaceae</taxon>
        <taxon>Triparma</taxon>
    </lineage>
</organism>
<dbReference type="InterPro" id="IPR039740">
    <property type="entry name" value="CNOT10"/>
</dbReference>
<keyword evidence="3" id="KW-1185">Reference proteome</keyword>
<dbReference type="GO" id="GO:0006402">
    <property type="term" value="P:mRNA catabolic process"/>
    <property type="evidence" value="ECO:0007669"/>
    <property type="project" value="TreeGrafter"/>
</dbReference>
<name>A0A9W7B5S0_9STRA</name>
<evidence type="ECO:0000313" key="2">
    <source>
        <dbReference type="EMBL" id="GMH82591.1"/>
    </source>
</evidence>
<dbReference type="Gene3D" id="1.25.40.10">
    <property type="entry name" value="Tetratricopeptide repeat domain"/>
    <property type="match status" value="1"/>
</dbReference>
<sequence length="517" mass="55256">MDSKKGAPDVPSVGEALDLIIASNCAAAKDICEEILSSHDPTSEDHTDACFLLLDIAVNTHRGMHIEAIAQSSFSEDTSRILALLEQKGNTKEDFLFRFNLYKAKVLFLLEESGAGKRVVKSLNYKMTTDGEFESCPQNMAALYLKANYEYLRANTKRALKLTLDARSTSTSSSDDPSPTEEALFYNNMGVLHMDIDKPSAALLYLSKSLSILDENSAKLPEAPEGTAGIPTPVPEVYFNSGLAAFSSGNFAEAYQCLSSAATAPTFVNRPGLWAKIGEACLGIWEELKLQYIGGDDGVSKSDGKSLGLSGNQFGVYYYLRGGAKPPVGVASEDPGSDADLEEVRSSPIPRAMHAYETAVSLVLDGGAGVDIQWLVAAVGLCYCNLEVGNYETCVAKCVEVLDAVGGIDSKQPDSGSGDEFKSAVADMRDKVQLYKLEASEMIKAQKKQITGPASTAPTLSSQAALANLSNNFLLADNLAQRAMAEGEKGAARNLVYALIQQGKSAEAEEILKSLAR</sequence>
<dbReference type="SUPFAM" id="SSF48452">
    <property type="entry name" value="TPR-like"/>
    <property type="match status" value="1"/>
</dbReference>
<dbReference type="PANTHER" id="PTHR12979:SF5">
    <property type="entry name" value="CCR4-NOT TRANSCRIPTION COMPLEX SUBUNIT 10"/>
    <property type="match status" value="1"/>
</dbReference>
<protein>
    <recommendedName>
        <fullName evidence="4">CCR4-NOT transcription complex subunit 10</fullName>
    </recommendedName>
</protein>
<dbReference type="Proteomes" id="UP001165160">
    <property type="component" value="Unassembled WGS sequence"/>
</dbReference>
<proteinExistence type="inferred from homology"/>
<comment type="similarity">
    <text evidence="1">Belongs to the CNOT10 family.</text>
</comment>
<dbReference type="AlphaFoldDB" id="A0A9W7B5S0"/>
<comment type="caution">
    <text evidence="2">The sequence shown here is derived from an EMBL/GenBank/DDBJ whole genome shotgun (WGS) entry which is preliminary data.</text>
</comment>
<dbReference type="PANTHER" id="PTHR12979">
    <property type="entry name" value="CCR4-NOT TRANSCRIPTION COMPLEX SUBUNIT 10"/>
    <property type="match status" value="1"/>
</dbReference>
<dbReference type="EMBL" id="BRXX01000016">
    <property type="protein sequence ID" value="GMH82591.1"/>
    <property type="molecule type" value="Genomic_DNA"/>
</dbReference>
<dbReference type="GO" id="GO:0030014">
    <property type="term" value="C:CCR4-NOT complex"/>
    <property type="evidence" value="ECO:0007669"/>
    <property type="project" value="InterPro"/>
</dbReference>
<dbReference type="GO" id="GO:0017148">
    <property type="term" value="P:negative regulation of translation"/>
    <property type="evidence" value="ECO:0007669"/>
    <property type="project" value="TreeGrafter"/>
</dbReference>
<reference evidence="3" key="1">
    <citation type="journal article" date="2023" name="Commun. Biol.">
        <title>Genome analysis of Parmales, the sister group of diatoms, reveals the evolutionary specialization of diatoms from phago-mixotrophs to photoautotrophs.</title>
        <authorList>
            <person name="Ban H."/>
            <person name="Sato S."/>
            <person name="Yoshikawa S."/>
            <person name="Yamada K."/>
            <person name="Nakamura Y."/>
            <person name="Ichinomiya M."/>
            <person name="Sato N."/>
            <person name="Blanc-Mathieu R."/>
            <person name="Endo H."/>
            <person name="Kuwata A."/>
            <person name="Ogata H."/>
        </authorList>
    </citation>
    <scope>NUCLEOTIDE SEQUENCE [LARGE SCALE GENOMIC DNA]</scope>
    <source>
        <strain evidence="3">NIES 3699</strain>
    </source>
</reference>
<evidence type="ECO:0000256" key="1">
    <source>
        <dbReference type="ARBA" id="ARBA00010080"/>
    </source>
</evidence>
<dbReference type="InterPro" id="IPR019734">
    <property type="entry name" value="TPR_rpt"/>
</dbReference>
<evidence type="ECO:0000313" key="3">
    <source>
        <dbReference type="Proteomes" id="UP001165160"/>
    </source>
</evidence>